<comment type="caution">
    <text evidence="1">The sequence shown here is derived from an EMBL/GenBank/DDBJ whole genome shotgun (WGS) entry which is preliminary data.</text>
</comment>
<dbReference type="EMBL" id="MZMU01000003">
    <property type="protein sequence ID" value="RXT28622.1"/>
    <property type="molecule type" value="Genomic_DNA"/>
</dbReference>
<dbReference type="Proteomes" id="UP000290767">
    <property type="component" value="Unassembled WGS sequence"/>
</dbReference>
<reference evidence="1 2" key="1">
    <citation type="submission" date="2017-03" db="EMBL/GenBank/DDBJ databases">
        <authorList>
            <person name="Safronova V.I."/>
            <person name="Sazanova A.L."/>
            <person name="Chirak E.R."/>
        </authorList>
    </citation>
    <scope>NUCLEOTIDE SEQUENCE [LARGE SCALE GENOMIC DNA]</scope>
    <source>
        <strain evidence="1 2">Tri-43</strain>
    </source>
</reference>
<evidence type="ECO:0000313" key="2">
    <source>
        <dbReference type="Proteomes" id="UP000290767"/>
    </source>
</evidence>
<organism evidence="1 2">
    <name type="scientific">Rhizobium leguminosarum</name>
    <dbReference type="NCBI Taxonomy" id="384"/>
    <lineage>
        <taxon>Bacteria</taxon>
        <taxon>Pseudomonadati</taxon>
        <taxon>Pseudomonadota</taxon>
        <taxon>Alphaproteobacteria</taxon>
        <taxon>Hyphomicrobiales</taxon>
        <taxon>Rhizobiaceae</taxon>
        <taxon>Rhizobium/Agrobacterium group</taxon>
        <taxon>Rhizobium</taxon>
    </lineage>
</organism>
<dbReference type="RefSeq" id="WP_245456113.1">
    <property type="nucleotide sequence ID" value="NZ_MZMU01000003.1"/>
</dbReference>
<name>A0A4Q1U9R7_RHILE</name>
<accession>A0A4Q1U9R7</accession>
<evidence type="ECO:0000313" key="1">
    <source>
        <dbReference type="EMBL" id="RXT28622.1"/>
    </source>
</evidence>
<proteinExistence type="predicted"/>
<dbReference type="AlphaFoldDB" id="A0A4Q1U9R7"/>
<protein>
    <submittedName>
        <fullName evidence="1">Uncharacterized protein</fullName>
    </submittedName>
</protein>
<gene>
    <name evidence="1" type="ORF">B5P46_07535</name>
</gene>
<sequence length="145" mass="16228">MAKNGPVSKYIPLNIGVAIRASASDLHSFRWKTGKRVEADFFIDDPELLLRVSFDGPCIVRLIDEMPLSTEHEHCADEGLVRDHFAYQVEGAAFNKSQSEIWKMAVGIYGPTSHFRFVTAWTCMDVVTPATPEFEIVPQAIAQQT</sequence>